<evidence type="ECO:0000313" key="4">
    <source>
        <dbReference type="Proteomes" id="UP000441797"/>
    </source>
</evidence>
<comment type="caution">
    <text evidence="3">The sequence shown here is derived from an EMBL/GenBank/DDBJ whole genome shotgun (WGS) entry which is preliminary data.</text>
</comment>
<feature type="domain" description="SLH" evidence="2">
    <location>
        <begin position="154"/>
        <end position="215"/>
    </location>
</feature>
<dbReference type="RefSeq" id="WP_105218611.1">
    <property type="nucleotide sequence ID" value="NZ_CAWNSU010000128.1"/>
</dbReference>
<keyword evidence="1" id="KW-0732">Signal</keyword>
<feature type="domain" description="SLH" evidence="2">
    <location>
        <begin position="87"/>
        <end position="150"/>
    </location>
</feature>
<dbReference type="Proteomes" id="UP000441797">
    <property type="component" value="Unassembled WGS sequence"/>
</dbReference>
<dbReference type="PROSITE" id="PS51272">
    <property type="entry name" value="SLH"/>
    <property type="match status" value="3"/>
</dbReference>
<dbReference type="PANTHER" id="PTHR43308">
    <property type="entry name" value="OUTER MEMBRANE PROTEIN ALPHA-RELATED"/>
    <property type="match status" value="1"/>
</dbReference>
<keyword evidence="4" id="KW-1185">Reference proteome</keyword>
<feature type="signal peptide" evidence="1">
    <location>
        <begin position="1"/>
        <end position="27"/>
    </location>
</feature>
<gene>
    <name evidence="3" type="ORF">BWI75_11305</name>
</gene>
<dbReference type="OrthoDB" id="9759810at2"/>
<dbReference type="PANTHER" id="PTHR43308:SF5">
    <property type="entry name" value="S-LAYER PROTEIN _ PEPTIDOGLYCAN ENDO-BETA-N-ACETYLGLUCOSAMINIDASE"/>
    <property type="match status" value="1"/>
</dbReference>
<proteinExistence type="predicted"/>
<sequence length="215" mass="23566">MISRIRQVASTLCVVMVLQSTSAIVHAQTPATSSTPDAIQQVVSTGLMNNYADGQFHPERFISRAELASILVNAFGLDKRAAATQENLAEVQDVPASHWAFNNIQTVLKTGIMRGYRGNMFFPNQRVNRAEAFAIFAQAYGVYQFPDDTVAEILTPYPDAASIPTWARKSLATALNEGFVNIDAQGNIKPLQPITRGDMAYALSRYLTKQQQPGV</sequence>
<feature type="chain" id="PRO_5026686397" description="SLH domain-containing protein" evidence="1">
    <location>
        <begin position="28"/>
        <end position="215"/>
    </location>
</feature>
<dbReference type="AlphaFoldDB" id="A0A6N8FYC6"/>
<evidence type="ECO:0000313" key="3">
    <source>
        <dbReference type="EMBL" id="MUL36916.1"/>
    </source>
</evidence>
<protein>
    <recommendedName>
        <fullName evidence="2">SLH domain-containing protein</fullName>
    </recommendedName>
</protein>
<evidence type="ECO:0000259" key="2">
    <source>
        <dbReference type="PROSITE" id="PS51272"/>
    </source>
</evidence>
<dbReference type="EMBL" id="NAPY01000015">
    <property type="protein sequence ID" value="MUL36916.1"/>
    <property type="molecule type" value="Genomic_DNA"/>
</dbReference>
<accession>A0A6N8FYC6</accession>
<evidence type="ECO:0000256" key="1">
    <source>
        <dbReference type="SAM" id="SignalP"/>
    </source>
</evidence>
<feature type="domain" description="SLH" evidence="2">
    <location>
        <begin position="22"/>
        <end position="85"/>
    </location>
</feature>
<reference evidence="3 4" key="1">
    <citation type="journal article" date="2019" name="Front. Microbiol.">
        <title>Genomic Features for Desiccation Tolerance and Sugar Biosynthesis in the Extremophile Gloeocapsopsis sp. UTEX B3054.</title>
        <authorList>
            <person name="Urrejola C."/>
            <person name="Alcorta J."/>
            <person name="Salas L."/>
            <person name="Vasquez M."/>
            <person name="Polz M.F."/>
            <person name="Vicuna R."/>
            <person name="Diez B."/>
        </authorList>
    </citation>
    <scope>NUCLEOTIDE SEQUENCE [LARGE SCALE GENOMIC DNA]</scope>
    <source>
        <strain evidence="3 4">1H9</strain>
    </source>
</reference>
<dbReference type="Pfam" id="PF00395">
    <property type="entry name" value="SLH"/>
    <property type="match status" value="3"/>
</dbReference>
<dbReference type="InterPro" id="IPR051465">
    <property type="entry name" value="Cell_Envelope_Struct_Comp"/>
</dbReference>
<organism evidence="3 4">
    <name type="scientific">Gloeocapsopsis dulcis AAB1 = 1H9</name>
    <dbReference type="NCBI Taxonomy" id="1433147"/>
    <lineage>
        <taxon>Bacteria</taxon>
        <taxon>Bacillati</taxon>
        <taxon>Cyanobacteriota</taxon>
        <taxon>Cyanophyceae</taxon>
        <taxon>Oscillatoriophycideae</taxon>
        <taxon>Chroococcales</taxon>
        <taxon>Chroococcaceae</taxon>
        <taxon>Gloeocapsopsis</taxon>
        <taxon>Gloeocapsopsis dulcis</taxon>
    </lineage>
</organism>
<dbReference type="InterPro" id="IPR001119">
    <property type="entry name" value="SLH_dom"/>
</dbReference>
<name>A0A6N8FYC6_9CHRO</name>